<dbReference type="STRING" id="1227455.C449_14312"/>
<evidence type="ECO:0000256" key="1">
    <source>
        <dbReference type="SAM" id="Coils"/>
    </source>
</evidence>
<gene>
    <name evidence="2" type="ORF">C449_14312</name>
</gene>
<dbReference type="EMBL" id="AOMD01000030">
    <property type="protein sequence ID" value="EMA43159.1"/>
    <property type="molecule type" value="Genomic_DNA"/>
</dbReference>
<sequence length="141" mass="16630">MAYPTSDQYDRWKQRANEFDMSVSEFMQAMVEAGMKKFDASVEPDETNRELRDQRNDLKDELDRTRERVAELEEQVHRGERAAVRRYVEQNPGTSFGQIVQRVVDTAPERVNRHIEDLEDDALRVEDDQYYPTNVGSREVM</sequence>
<protein>
    <submittedName>
        <fullName evidence="2">Uncharacterized protein</fullName>
    </submittedName>
</protein>
<accession>M0MER5</accession>
<dbReference type="PATRIC" id="fig|1227455.4.peg.2910"/>
<dbReference type="AlphaFoldDB" id="M0MER5"/>
<evidence type="ECO:0000313" key="2">
    <source>
        <dbReference type="EMBL" id="EMA43159.1"/>
    </source>
</evidence>
<name>M0MER5_9EURY</name>
<organism evidence="2 3">
    <name type="scientific">Halococcus saccharolyticus DSM 5350</name>
    <dbReference type="NCBI Taxonomy" id="1227455"/>
    <lineage>
        <taxon>Archaea</taxon>
        <taxon>Methanobacteriati</taxon>
        <taxon>Methanobacteriota</taxon>
        <taxon>Stenosarchaea group</taxon>
        <taxon>Halobacteria</taxon>
        <taxon>Halobacteriales</taxon>
        <taxon>Halococcaceae</taxon>
        <taxon>Halococcus</taxon>
    </lineage>
</organism>
<keyword evidence="3" id="KW-1185">Reference proteome</keyword>
<dbReference type="InParanoid" id="M0MER5"/>
<dbReference type="Proteomes" id="UP000011669">
    <property type="component" value="Unassembled WGS sequence"/>
</dbReference>
<comment type="caution">
    <text evidence="2">The sequence shown here is derived from an EMBL/GenBank/DDBJ whole genome shotgun (WGS) entry which is preliminary data.</text>
</comment>
<proteinExistence type="predicted"/>
<keyword evidence="1" id="KW-0175">Coiled coil</keyword>
<reference evidence="2 3" key="1">
    <citation type="journal article" date="2014" name="PLoS Genet.">
        <title>Phylogenetically driven sequencing of extremely halophilic archaea reveals strategies for static and dynamic osmo-response.</title>
        <authorList>
            <person name="Becker E.A."/>
            <person name="Seitzer P.M."/>
            <person name="Tritt A."/>
            <person name="Larsen D."/>
            <person name="Krusor M."/>
            <person name="Yao A.I."/>
            <person name="Wu D."/>
            <person name="Madern D."/>
            <person name="Eisen J.A."/>
            <person name="Darling A.E."/>
            <person name="Facciotti M.T."/>
        </authorList>
    </citation>
    <scope>NUCLEOTIDE SEQUENCE [LARGE SCALE GENOMIC DNA]</scope>
    <source>
        <strain evidence="2 3">DSM 5350</strain>
    </source>
</reference>
<evidence type="ECO:0000313" key="3">
    <source>
        <dbReference type="Proteomes" id="UP000011669"/>
    </source>
</evidence>
<dbReference type="OrthoDB" id="267920at2157"/>
<feature type="coiled-coil region" evidence="1">
    <location>
        <begin position="48"/>
        <end position="82"/>
    </location>
</feature>